<gene>
    <name evidence="2" type="ORF">OGATHE_002498</name>
</gene>
<proteinExistence type="predicted"/>
<dbReference type="AlphaFoldDB" id="A0A1B7SL02"/>
<organism evidence="2 3">
    <name type="scientific">Ogataea polymorpha</name>
    <dbReference type="NCBI Taxonomy" id="460523"/>
    <lineage>
        <taxon>Eukaryota</taxon>
        <taxon>Fungi</taxon>
        <taxon>Dikarya</taxon>
        <taxon>Ascomycota</taxon>
        <taxon>Saccharomycotina</taxon>
        <taxon>Pichiomycetes</taxon>
        <taxon>Pichiales</taxon>
        <taxon>Pichiaceae</taxon>
        <taxon>Ogataea</taxon>
    </lineage>
</organism>
<dbReference type="EMBL" id="JAEUBD010000983">
    <property type="protein sequence ID" value="KAH3669686.1"/>
    <property type="molecule type" value="Genomic_DNA"/>
</dbReference>
<protein>
    <submittedName>
        <fullName evidence="2">Uncharacterized protein</fullName>
    </submittedName>
</protein>
<feature type="region of interest" description="Disordered" evidence="1">
    <location>
        <begin position="1"/>
        <end position="83"/>
    </location>
</feature>
<evidence type="ECO:0000313" key="2">
    <source>
        <dbReference type="EMBL" id="KAH3669686.1"/>
    </source>
</evidence>
<accession>A0A1B7SL02</accession>
<feature type="compositionally biased region" description="Basic and acidic residues" evidence="1">
    <location>
        <begin position="219"/>
        <end position="233"/>
    </location>
</feature>
<feature type="compositionally biased region" description="Polar residues" evidence="1">
    <location>
        <begin position="68"/>
        <end position="77"/>
    </location>
</feature>
<feature type="region of interest" description="Disordered" evidence="1">
    <location>
        <begin position="267"/>
        <end position="336"/>
    </location>
</feature>
<comment type="caution">
    <text evidence="2">The sequence shown here is derived from an EMBL/GenBank/DDBJ whole genome shotgun (WGS) entry which is preliminary data.</text>
</comment>
<reference evidence="2" key="2">
    <citation type="submission" date="2021-01" db="EMBL/GenBank/DDBJ databases">
        <authorList>
            <person name="Schikora-Tamarit M.A."/>
        </authorList>
    </citation>
    <scope>NUCLEOTIDE SEQUENCE</scope>
    <source>
        <strain evidence="2">NCAIM Y.01608</strain>
    </source>
</reference>
<evidence type="ECO:0000313" key="3">
    <source>
        <dbReference type="Proteomes" id="UP000788993"/>
    </source>
</evidence>
<sequence length="363" mass="41032">MRSPEHQNEPLQPSTPPSGTRTAGSNRYLKTPVSTHRTKHHPHTPYTPHHTTKKQSVAVSPVAHHTRGQQQLQTPDQTPRIGRRKDLTDAIASKIGESSVLFPLAPSTVGSGRKSHIGGPRLENAGLDLSKVYKIDLEEELQFSSEEEGENSPQKLDKVTKKLDFNANEFAVPSTPAKQIITEEQAYKMHIAPQRSDSGDDDERFVSRVKMDNPFLESGEPRAPRETSDNSRFEEEIELVNNKTGEKVVRKMTDYEKSIKARRLDFNGALLEDETPQTPRNKVTPEPFKQQAWEDENEDGETIRKEKIKNPFRGPSLSSARSQSTRKTGQGRLRYVDKTGKAVRELVDEESPIRPRKLRFDTD</sequence>
<dbReference type="Proteomes" id="UP000788993">
    <property type="component" value="Unassembled WGS sequence"/>
</dbReference>
<name>A0A1B7SL02_9ASCO</name>
<evidence type="ECO:0000256" key="1">
    <source>
        <dbReference type="SAM" id="MobiDB-lite"/>
    </source>
</evidence>
<feature type="region of interest" description="Disordered" evidence="1">
    <location>
        <begin position="211"/>
        <end position="233"/>
    </location>
</feature>
<dbReference type="RefSeq" id="XP_018211947.1">
    <property type="nucleotide sequence ID" value="XM_018355816.1"/>
</dbReference>
<keyword evidence="3" id="KW-1185">Reference proteome</keyword>
<reference evidence="2" key="1">
    <citation type="journal article" date="2021" name="Open Biol.">
        <title>Shared evolutionary footprints suggest mitochondrial oxidative damage underlies multiple complex I losses in fungi.</title>
        <authorList>
            <person name="Schikora-Tamarit M.A."/>
            <person name="Marcet-Houben M."/>
            <person name="Nosek J."/>
            <person name="Gabaldon T."/>
        </authorList>
    </citation>
    <scope>NUCLEOTIDE SEQUENCE</scope>
    <source>
        <strain evidence="2">NCAIM Y.01608</strain>
    </source>
</reference>
<feature type="compositionally biased region" description="Polar residues" evidence="1">
    <location>
        <begin position="316"/>
        <end position="328"/>
    </location>
</feature>
<feature type="compositionally biased region" description="Polar residues" evidence="1">
    <location>
        <begin position="9"/>
        <end position="25"/>
    </location>
</feature>